<accession>A0A286USI4</accession>
<proteinExistence type="predicted"/>
<dbReference type="AlphaFoldDB" id="A0A286USI4"/>
<evidence type="ECO:0000313" key="1">
    <source>
        <dbReference type="EMBL" id="PAV22529.1"/>
    </source>
</evidence>
<gene>
    <name evidence="1" type="ORF">PNOK_0248600</name>
</gene>
<dbReference type="EMBL" id="NBII01000002">
    <property type="protein sequence ID" value="PAV22529.1"/>
    <property type="molecule type" value="Genomic_DNA"/>
</dbReference>
<keyword evidence="2" id="KW-1185">Reference proteome</keyword>
<evidence type="ECO:0000313" key="2">
    <source>
        <dbReference type="Proteomes" id="UP000217199"/>
    </source>
</evidence>
<protein>
    <submittedName>
        <fullName evidence="1">Uncharacterized protein</fullName>
    </submittedName>
</protein>
<organism evidence="1 2">
    <name type="scientific">Pyrrhoderma noxium</name>
    <dbReference type="NCBI Taxonomy" id="2282107"/>
    <lineage>
        <taxon>Eukaryota</taxon>
        <taxon>Fungi</taxon>
        <taxon>Dikarya</taxon>
        <taxon>Basidiomycota</taxon>
        <taxon>Agaricomycotina</taxon>
        <taxon>Agaricomycetes</taxon>
        <taxon>Hymenochaetales</taxon>
        <taxon>Hymenochaetaceae</taxon>
        <taxon>Pyrrhoderma</taxon>
    </lineage>
</organism>
<name>A0A286USI4_9AGAM</name>
<reference evidence="1 2" key="1">
    <citation type="journal article" date="2017" name="Mol. Ecol.">
        <title>Comparative and population genomic landscape of Phellinus noxius: A hypervariable fungus causing root rot in trees.</title>
        <authorList>
            <person name="Chung C.L."/>
            <person name="Lee T.J."/>
            <person name="Akiba M."/>
            <person name="Lee H.H."/>
            <person name="Kuo T.H."/>
            <person name="Liu D."/>
            <person name="Ke H.M."/>
            <person name="Yokoi T."/>
            <person name="Roa M.B."/>
            <person name="Lu M.J."/>
            <person name="Chang Y.Y."/>
            <person name="Ann P.J."/>
            <person name="Tsai J.N."/>
            <person name="Chen C.Y."/>
            <person name="Tzean S.S."/>
            <person name="Ota Y."/>
            <person name="Hattori T."/>
            <person name="Sahashi N."/>
            <person name="Liou R.F."/>
            <person name="Kikuchi T."/>
            <person name="Tsai I.J."/>
        </authorList>
    </citation>
    <scope>NUCLEOTIDE SEQUENCE [LARGE SCALE GENOMIC DNA]</scope>
    <source>
        <strain evidence="1 2">FFPRI411160</strain>
    </source>
</reference>
<dbReference type="Proteomes" id="UP000217199">
    <property type="component" value="Unassembled WGS sequence"/>
</dbReference>
<comment type="caution">
    <text evidence="1">The sequence shown here is derived from an EMBL/GenBank/DDBJ whole genome shotgun (WGS) entry which is preliminary data.</text>
</comment>
<dbReference type="InParanoid" id="A0A286USI4"/>
<sequence>MIDFGDKRIDLRISYICPPPTLEPVEPAALLGADNGFYAPNPRRWDEKTSFSAVYKIQNVAGNFTLNGDNNNTDPISSVYKSLVPSDFYCPKMNSGGG</sequence>